<accession>A0A9X8EEV2</accession>
<dbReference type="Proteomes" id="UP000269115">
    <property type="component" value="Unassembled WGS sequence"/>
</dbReference>
<evidence type="ECO:0000313" key="3">
    <source>
        <dbReference type="Proteomes" id="UP000269115"/>
    </source>
</evidence>
<dbReference type="EMBL" id="RJUR01000015">
    <property type="protein sequence ID" value="ROQ48183.1"/>
    <property type="molecule type" value="Genomic_DNA"/>
</dbReference>
<feature type="chain" id="PRO_5040929445" description="Lipoprotein" evidence="1">
    <location>
        <begin position="27"/>
        <end position="87"/>
    </location>
</feature>
<proteinExistence type="predicted"/>
<reference evidence="2 3" key="1">
    <citation type="submission" date="2018-11" db="EMBL/GenBank/DDBJ databases">
        <title>Genomic analyses of the natural microbiome of Caenorhabditis elegans.</title>
        <authorList>
            <person name="Samuel B."/>
        </authorList>
    </citation>
    <scope>NUCLEOTIDE SEQUENCE [LARGE SCALE GENOMIC DNA]</scope>
    <source>
        <strain evidence="2 3">BIGb0473</strain>
    </source>
</reference>
<organism evidence="2 3">
    <name type="scientific">Pseudomonas putida</name>
    <name type="common">Arthrobacter siderocapsulatus</name>
    <dbReference type="NCBI Taxonomy" id="303"/>
    <lineage>
        <taxon>Bacteria</taxon>
        <taxon>Pseudomonadati</taxon>
        <taxon>Pseudomonadota</taxon>
        <taxon>Gammaproteobacteria</taxon>
        <taxon>Pseudomonadales</taxon>
        <taxon>Pseudomonadaceae</taxon>
        <taxon>Pseudomonas</taxon>
    </lineage>
</organism>
<sequence>MTMNTFNTIALVAFALLLGGCAGGHASRGDSLAGWDMPQMQVLGDNGLPAQPHRYVKCGKRGCHEQKPMLFDPAKAEPTAESLHRGW</sequence>
<evidence type="ECO:0008006" key="4">
    <source>
        <dbReference type="Google" id="ProtNLM"/>
    </source>
</evidence>
<gene>
    <name evidence="2" type="ORF">EDF85_3915</name>
</gene>
<keyword evidence="1" id="KW-0732">Signal</keyword>
<name>A0A9X8EEV2_PSEPU</name>
<evidence type="ECO:0000256" key="1">
    <source>
        <dbReference type="SAM" id="SignalP"/>
    </source>
</evidence>
<dbReference type="GeneID" id="87478890"/>
<protein>
    <recommendedName>
        <fullName evidence="4">Lipoprotein</fullName>
    </recommendedName>
</protein>
<dbReference type="AlphaFoldDB" id="A0A9X8EEV2"/>
<evidence type="ECO:0000313" key="2">
    <source>
        <dbReference type="EMBL" id="ROQ48183.1"/>
    </source>
</evidence>
<comment type="caution">
    <text evidence="2">The sequence shown here is derived from an EMBL/GenBank/DDBJ whole genome shotgun (WGS) entry which is preliminary data.</text>
</comment>
<dbReference type="RefSeq" id="WP_054915796.1">
    <property type="nucleotide sequence ID" value="NZ_LKGZ01000045.1"/>
</dbReference>
<feature type="signal peptide" evidence="1">
    <location>
        <begin position="1"/>
        <end position="26"/>
    </location>
</feature>